<dbReference type="InterPro" id="IPR008927">
    <property type="entry name" value="6-PGluconate_DH-like_C_sf"/>
</dbReference>
<gene>
    <name evidence="4" type="ORF">SAMN02194393_04074</name>
</gene>
<dbReference type="EMBL" id="FUZT01000011">
    <property type="protein sequence ID" value="SKC84331.1"/>
    <property type="molecule type" value="Genomic_DNA"/>
</dbReference>
<feature type="domain" description="Glycerol-3-phosphate dehydrogenase NAD-dependent N-terminal" evidence="2">
    <location>
        <begin position="1"/>
        <end position="107"/>
    </location>
</feature>
<dbReference type="Gene3D" id="3.40.50.720">
    <property type="entry name" value="NAD(P)-binding Rossmann-like Domain"/>
    <property type="match status" value="1"/>
</dbReference>
<dbReference type="RefSeq" id="WP_208985102.1">
    <property type="nucleotide sequence ID" value="NZ_FUZT01000011.1"/>
</dbReference>
<evidence type="ECO:0000313" key="5">
    <source>
        <dbReference type="Proteomes" id="UP000190285"/>
    </source>
</evidence>
<dbReference type="STRING" id="36842.SAMN02194393_04074"/>
<dbReference type="Gene3D" id="1.10.1040.10">
    <property type="entry name" value="N-(1-d-carboxylethyl)-l-norvaline Dehydrogenase, domain 2"/>
    <property type="match status" value="1"/>
</dbReference>
<name>A0A1T5M7X0_9FIRM</name>
<dbReference type="InterPro" id="IPR011128">
    <property type="entry name" value="G3P_DH_NAD-dep_N"/>
</dbReference>
<protein>
    <submittedName>
        <fullName evidence="4">Opine dehydrogenase</fullName>
    </submittedName>
</protein>
<evidence type="ECO:0000259" key="2">
    <source>
        <dbReference type="Pfam" id="PF01210"/>
    </source>
</evidence>
<reference evidence="4 5" key="1">
    <citation type="submission" date="2017-02" db="EMBL/GenBank/DDBJ databases">
        <authorList>
            <person name="Peterson S.W."/>
        </authorList>
    </citation>
    <scope>NUCLEOTIDE SEQUENCE [LARGE SCALE GENOMIC DNA]</scope>
    <source>
        <strain evidence="4 5">M1</strain>
    </source>
</reference>
<sequence>MLGAGNGGVTAAYHFSKLGHEVCIYDQKEFDTQIKAINKNNGIRALAEASEVKMMIPGFQAVKKATTCIEEAVEFAEILVIIVPSFAQKVIFKKMLPYLTNQHTLVFMPGNYASLVMDTVKKEMGYESLNLTYVDIISIPWACRIFEPAHIGIMGLKEFIYGGVFPRENRKKALANLNSFFPIEVRPLENVIEAGLENINFGGHPLITTINIGLLENFEGKFNYYSDCVSPATARASAKMEEERIQIGKELGLKLRSELEMMNALYNTNAKSVYEFNKTSVAHGKIHSAPNSSKSRYITEDVPYILVPCYEFAKLLSLEVPIIESAIRISSAYNDENYFETGRTLKKMGLKGMSKEEILEYVNQ</sequence>
<dbReference type="PANTHER" id="PTHR38015">
    <property type="entry name" value="BLR6086 PROTEIN"/>
    <property type="match status" value="1"/>
</dbReference>
<dbReference type="InterPro" id="IPR051729">
    <property type="entry name" value="Opine/Lysopine_DH"/>
</dbReference>
<dbReference type="AlphaFoldDB" id="A0A1T5M7X0"/>
<dbReference type="Pfam" id="PF02317">
    <property type="entry name" value="Octopine_DH"/>
    <property type="match status" value="1"/>
</dbReference>
<dbReference type="SUPFAM" id="SSF51735">
    <property type="entry name" value="NAD(P)-binding Rossmann-fold domains"/>
    <property type="match status" value="1"/>
</dbReference>
<dbReference type="GO" id="GO:0016616">
    <property type="term" value="F:oxidoreductase activity, acting on the CH-OH group of donors, NAD or NADP as acceptor"/>
    <property type="evidence" value="ECO:0007669"/>
    <property type="project" value="InterPro"/>
</dbReference>
<dbReference type="InterPro" id="IPR036291">
    <property type="entry name" value="NAD(P)-bd_dom_sf"/>
</dbReference>
<dbReference type="InterPro" id="IPR003421">
    <property type="entry name" value="Opine_DH"/>
</dbReference>
<feature type="domain" description="Opine dehydrogenase" evidence="3">
    <location>
        <begin position="188"/>
        <end position="333"/>
    </location>
</feature>
<accession>A0A1T5M7X0</accession>
<keyword evidence="5" id="KW-1185">Reference proteome</keyword>
<dbReference type="GO" id="GO:0051287">
    <property type="term" value="F:NAD binding"/>
    <property type="evidence" value="ECO:0007669"/>
    <property type="project" value="InterPro"/>
</dbReference>
<keyword evidence="1" id="KW-0560">Oxidoreductase</keyword>
<dbReference type="GO" id="GO:0046168">
    <property type="term" value="P:glycerol-3-phosphate catabolic process"/>
    <property type="evidence" value="ECO:0007669"/>
    <property type="project" value="InterPro"/>
</dbReference>
<organism evidence="4 5">
    <name type="scientific">Maledivibacter halophilus</name>
    <dbReference type="NCBI Taxonomy" id="36842"/>
    <lineage>
        <taxon>Bacteria</taxon>
        <taxon>Bacillati</taxon>
        <taxon>Bacillota</taxon>
        <taxon>Clostridia</taxon>
        <taxon>Peptostreptococcales</taxon>
        <taxon>Caminicellaceae</taxon>
        <taxon>Maledivibacter</taxon>
    </lineage>
</organism>
<dbReference type="SUPFAM" id="SSF48179">
    <property type="entry name" value="6-phosphogluconate dehydrogenase C-terminal domain-like"/>
    <property type="match status" value="1"/>
</dbReference>
<proteinExistence type="predicted"/>
<dbReference type="Proteomes" id="UP000190285">
    <property type="component" value="Unassembled WGS sequence"/>
</dbReference>
<dbReference type="Pfam" id="PF01210">
    <property type="entry name" value="NAD_Gly3P_dh_N"/>
    <property type="match status" value="1"/>
</dbReference>
<dbReference type="PANTHER" id="PTHR38015:SF1">
    <property type="entry name" value="OPINE DEHYDROGENASE DOMAIN-CONTAINING PROTEIN"/>
    <property type="match status" value="1"/>
</dbReference>
<evidence type="ECO:0000313" key="4">
    <source>
        <dbReference type="EMBL" id="SKC84331.1"/>
    </source>
</evidence>
<evidence type="ECO:0000256" key="1">
    <source>
        <dbReference type="ARBA" id="ARBA00023002"/>
    </source>
</evidence>
<evidence type="ECO:0000259" key="3">
    <source>
        <dbReference type="Pfam" id="PF02317"/>
    </source>
</evidence>
<dbReference type="InterPro" id="IPR013328">
    <property type="entry name" value="6PGD_dom2"/>
</dbReference>